<name>A0ABV9BIT1_9ACTN</name>
<sequence length="83" mass="8800">MAHQPAHRAASKTRSVLLTYEAQSFPRSGEVDRAAAAAHEALTTAARIGAPCCVALVHDLVPAFTNYRSTEGVPELLELARAS</sequence>
<organism evidence="1 2">
    <name type="scientific">Streptomyces ehimensis</name>
    <dbReference type="NCBI Taxonomy" id="68195"/>
    <lineage>
        <taxon>Bacteria</taxon>
        <taxon>Bacillati</taxon>
        <taxon>Actinomycetota</taxon>
        <taxon>Actinomycetes</taxon>
        <taxon>Kitasatosporales</taxon>
        <taxon>Streptomycetaceae</taxon>
        <taxon>Streptomyces</taxon>
    </lineage>
</organism>
<comment type="caution">
    <text evidence="1">The sequence shown here is derived from an EMBL/GenBank/DDBJ whole genome shotgun (WGS) entry which is preliminary data.</text>
</comment>
<evidence type="ECO:0008006" key="3">
    <source>
        <dbReference type="Google" id="ProtNLM"/>
    </source>
</evidence>
<evidence type="ECO:0000313" key="2">
    <source>
        <dbReference type="Proteomes" id="UP001595990"/>
    </source>
</evidence>
<keyword evidence="2" id="KW-1185">Reference proteome</keyword>
<dbReference type="Proteomes" id="UP001595990">
    <property type="component" value="Unassembled WGS sequence"/>
</dbReference>
<dbReference type="RefSeq" id="WP_358218992.1">
    <property type="nucleotide sequence ID" value="NZ_JBHSFS010000005.1"/>
</dbReference>
<dbReference type="EMBL" id="JBHSFS010000005">
    <property type="protein sequence ID" value="MFC4513959.1"/>
    <property type="molecule type" value="Genomic_DNA"/>
</dbReference>
<protein>
    <recommendedName>
        <fullName evidence="3">Isochorismatase family protein</fullName>
    </recommendedName>
</protein>
<proteinExistence type="predicted"/>
<accession>A0ABV9BIT1</accession>
<reference evidence="2" key="1">
    <citation type="journal article" date="2019" name="Int. J. Syst. Evol. Microbiol.">
        <title>The Global Catalogue of Microorganisms (GCM) 10K type strain sequencing project: providing services to taxonomists for standard genome sequencing and annotation.</title>
        <authorList>
            <consortium name="The Broad Institute Genomics Platform"/>
            <consortium name="The Broad Institute Genome Sequencing Center for Infectious Disease"/>
            <person name="Wu L."/>
            <person name="Ma J."/>
        </authorList>
    </citation>
    <scope>NUCLEOTIDE SEQUENCE [LARGE SCALE GENOMIC DNA]</scope>
    <source>
        <strain evidence="2">CECT 8064</strain>
    </source>
</reference>
<gene>
    <name evidence="1" type="ORF">ACFPEN_13520</name>
</gene>
<evidence type="ECO:0000313" key="1">
    <source>
        <dbReference type="EMBL" id="MFC4513959.1"/>
    </source>
</evidence>